<protein>
    <submittedName>
        <fullName evidence="3">Arylamine N-acetyltransferase</fullName>
    </submittedName>
</protein>
<evidence type="ECO:0000313" key="3">
    <source>
        <dbReference type="EMBL" id="UXP33647.1"/>
    </source>
</evidence>
<evidence type="ECO:0000256" key="2">
    <source>
        <dbReference type="RuleBase" id="RU003452"/>
    </source>
</evidence>
<keyword evidence="4" id="KW-1185">Reference proteome</keyword>
<dbReference type="InterPro" id="IPR053710">
    <property type="entry name" value="Arylamine_NAT_domain_sf"/>
</dbReference>
<dbReference type="EMBL" id="CP106679">
    <property type="protein sequence ID" value="UXP33647.1"/>
    <property type="molecule type" value="Genomic_DNA"/>
</dbReference>
<sequence length="269" mass="31418">MLDTTQKRQKPKLTDQQINQYLARIKTPRENQLSSRYLKLLHRNHLLHIPFENLDIHMHREIILDIDRIFYKVLIQRRGGFCFELNGLFYSLLQSLGFDTHLIGASVYDASGGVGPALSHAAILTSVNQSTYLCDVGFGDAFLTPKLLYPGEIQMDYNRYYRMDKNLDGQYILSKSEDSLRYQPIYLFSKQAYQLIEFIDMCHYHQTSSKSHFTQNKIITQAKMDGRITLTDKKFIINKLGVHQEQNILNPDEFCALLRQHFGIEYLEK</sequence>
<gene>
    <name evidence="3" type="ORF">N6H18_06725</name>
</gene>
<organism evidence="3 4">
    <name type="scientific">Reichenbachiella agarivorans</name>
    <dbReference type="NCBI Taxonomy" id="2979464"/>
    <lineage>
        <taxon>Bacteria</taxon>
        <taxon>Pseudomonadati</taxon>
        <taxon>Bacteroidota</taxon>
        <taxon>Cytophagia</taxon>
        <taxon>Cytophagales</taxon>
        <taxon>Reichenbachiellaceae</taxon>
        <taxon>Reichenbachiella</taxon>
    </lineage>
</organism>
<accession>A0ABY6CSZ8</accession>
<comment type="similarity">
    <text evidence="1 2">Belongs to the arylamine N-acetyltransferase family.</text>
</comment>
<dbReference type="Gene3D" id="3.30.2140.20">
    <property type="match status" value="1"/>
</dbReference>
<reference evidence="3" key="1">
    <citation type="submission" date="2022-09" db="EMBL/GenBank/DDBJ databases">
        <title>Comparative genomics and taxonomic characterization of three novel marine species of genus Reichenbachiella exhibiting antioxidant and polysaccharide degradation activities.</title>
        <authorList>
            <person name="Muhammad N."/>
            <person name="Lee Y.-J."/>
            <person name="Ko J."/>
            <person name="Kim S.-G."/>
        </authorList>
    </citation>
    <scope>NUCLEOTIDE SEQUENCE</scope>
    <source>
        <strain evidence="3">BKB1-1</strain>
    </source>
</reference>
<dbReference type="SUPFAM" id="SSF54001">
    <property type="entry name" value="Cysteine proteinases"/>
    <property type="match status" value="1"/>
</dbReference>
<dbReference type="Proteomes" id="UP001065174">
    <property type="component" value="Chromosome"/>
</dbReference>
<dbReference type="InterPro" id="IPR038765">
    <property type="entry name" value="Papain-like_cys_pep_sf"/>
</dbReference>
<evidence type="ECO:0000313" key="4">
    <source>
        <dbReference type="Proteomes" id="UP001065174"/>
    </source>
</evidence>
<name>A0ABY6CSZ8_9BACT</name>
<dbReference type="RefSeq" id="WP_262311076.1">
    <property type="nucleotide sequence ID" value="NZ_CP106679.1"/>
</dbReference>
<dbReference type="PANTHER" id="PTHR11786:SF0">
    <property type="entry name" value="ARYLAMINE N-ACETYLTRANSFERASE 4-RELATED"/>
    <property type="match status" value="1"/>
</dbReference>
<dbReference type="Pfam" id="PF00797">
    <property type="entry name" value="Acetyltransf_2"/>
    <property type="match status" value="1"/>
</dbReference>
<evidence type="ECO:0000256" key="1">
    <source>
        <dbReference type="ARBA" id="ARBA00006547"/>
    </source>
</evidence>
<dbReference type="InterPro" id="IPR001447">
    <property type="entry name" value="Arylamine_N-AcTrfase"/>
</dbReference>
<dbReference type="PRINTS" id="PR01543">
    <property type="entry name" value="ANATRNSFRASE"/>
</dbReference>
<dbReference type="PANTHER" id="PTHR11786">
    <property type="entry name" value="N-HYDROXYARYLAMINE O-ACETYLTRANSFERASE"/>
    <property type="match status" value="1"/>
</dbReference>
<proteinExistence type="inferred from homology"/>